<accession>A0A2K3QKA8</accession>
<evidence type="ECO:0000313" key="2">
    <source>
        <dbReference type="Proteomes" id="UP000236621"/>
    </source>
</evidence>
<dbReference type="EMBL" id="NRSZ01000320">
    <property type="protein sequence ID" value="PNY27983.1"/>
    <property type="molecule type" value="Genomic_DNA"/>
</dbReference>
<sequence length="154" mass="17368">MIHTAVQDSSEPIYLNPEPKTYTSTSLPRLRECFGWISVSGKELSSLRRGMRPPGGTLDNIVRQILPSEHYYAIIYEFLPQGGLLTDADLMRPSLDFFWLAGFCSVPLRLENWSESGVLIDVADIICPWHAGWSESRHAFGKYHVLSLPEASSR</sequence>
<name>A0A2K3QKA8_9HYPO</name>
<gene>
    <name evidence="1" type="ORF">TCAP_02091</name>
</gene>
<evidence type="ECO:0000313" key="1">
    <source>
        <dbReference type="EMBL" id="PNY27983.1"/>
    </source>
</evidence>
<dbReference type="Proteomes" id="UP000236621">
    <property type="component" value="Unassembled WGS sequence"/>
</dbReference>
<organism evidence="1 2">
    <name type="scientific">Tolypocladium capitatum</name>
    <dbReference type="NCBI Taxonomy" id="45235"/>
    <lineage>
        <taxon>Eukaryota</taxon>
        <taxon>Fungi</taxon>
        <taxon>Dikarya</taxon>
        <taxon>Ascomycota</taxon>
        <taxon>Pezizomycotina</taxon>
        <taxon>Sordariomycetes</taxon>
        <taxon>Hypocreomycetidae</taxon>
        <taxon>Hypocreales</taxon>
        <taxon>Ophiocordycipitaceae</taxon>
        <taxon>Tolypocladium</taxon>
    </lineage>
</organism>
<dbReference type="OrthoDB" id="4633509at2759"/>
<dbReference type="AlphaFoldDB" id="A0A2K3QKA8"/>
<protein>
    <submittedName>
        <fullName evidence="1">Uncharacterized protein</fullName>
    </submittedName>
</protein>
<reference evidence="1 2" key="1">
    <citation type="submission" date="2017-08" db="EMBL/GenBank/DDBJ databases">
        <title>Harnessing the power of phylogenomics to disentangle the directionality and signatures of interkingdom host jumping in the parasitic fungal genus Tolypocladium.</title>
        <authorList>
            <person name="Quandt C.A."/>
            <person name="Patterson W."/>
            <person name="Spatafora J.W."/>
        </authorList>
    </citation>
    <scope>NUCLEOTIDE SEQUENCE [LARGE SCALE GENOMIC DNA]</scope>
    <source>
        <strain evidence="1 2">CBS 113982</strain>
    </source>
</reference>
<keyword evidence="2" id="KW-1185">Reference proteome</keyword>
<comment type="caution">
    <text evidence="1">The sequence shown here is derived from an EMBL/GenBank/DDBJ whole genome shotgun (WGS) entry which is preliminary data.</text>
</comment>
<dbReference type="STRING" id="45235.A0A2K3QKA8"/>
<proteinExistence type="predicted"/>